<evidence type="ECO:0000313" key="2">
    <source>
        <dbReference type="Proteomes" id="UP001234178"/>
    </source>
</evidence>
<organism evidence="1 2">
    <name type="scientific">Daphnia magna</name>
    <dbReference type="NCBI Taxonomy" id="35525"/>
    <lineage>
        <taxon>Eukaryota</taxon>
        <taxon>Metazoa</taxon>
        <taxon>Ecdysozoa</taxon>
        <taxon>Arthropoda</taxon>
        <taxon>Crustacea</taxon>
        <taxon>Branchiopoda</taxon>
        <taxon>Diplostraca</taxon>
        <taxon>Cladocera</taxon>
        <taxon>Anomopoda</taxon>
        <taxon>Daphniidae</taxon>
        <taxon>Daphnia</taxon>
    </lineage>
</organism>
<comment type="caution">
    <text evidence="1">The sequence shown here is derived from an EMBL/GenBank/DDBJ whole genome shotgun (WGS) entry which is preliminary data.</text>
</comment>
<name>A0ABQ9ZSB2_9CRUS</name>
<dbReference type="Proteomes" id="UP001234178">
    <property type="component" value="Unassembled WGS sequence"/>
</dbReference>
<gene>
    <name evidence="1" type="ORF">OUZ56_030767</name>
</gene>
<accession>A0ABQ9ZSB2</accession>
<protein>
    <submittedName>
        <fullName evidence="1">Uncharacterized protein</fullName>
    </submittedName>
</protein>
<evidence type="ECO:0000313" key="1">
    <source>
        <dbReference type="EMBL" id="KAK4015795.1"/>
    </source>
</evidence>
<keyword evidence="2" id="KW-1185">Reference proteome</keyword>
<dbReference type="EMBL" id="JAOYFB010000005">
    <property type="protein sequence ID" value="KAK4015795.1"/>
    <property type="molecule type" value="Genomic_DNA"/>
</dbReference>
<sequence>MTVAKISVPLLRNGESFSTRLADVEGRKPRTSGISVGIEPRTLELLGRCDTILATPPISPPLLNGRALDWSTLYLRFESR</sequence>
<proteinExistence type="predicted"/>
<reference evidence="1 2" key="1">
    <citation type="journal article" date="2023" name="Nucleic Acids Res.">
        <title>The hologenome of Daphnia magna reveals possible DNA methylation and microbiome-mediated evolution of the host genome.</title>
        <authorList>
            <person name="Chaturvedi A."/>
            <person name="Li X."/>
            <person name="Dhandapani V."/>
            <person name="Marshall H."/>
            <person name="Kissane S."/>
            <person name="Cuenca-Cambronero M."/>
            <person name="Asole G."/>
            <person name="Calvet F."/>
            <person name="Ruiz-Romero M."/>
            <person name="Marangio P."/>
            <person name="Guigo R."/>
            <person name="Rago D."/>
            <person name="Mirbahai L."/>
            <person name="Eastwood N."/>
            <person name="Colbourne J.K."/>
            <person name="Zhou J."/>
            <person name="Mallon E."/>
            <person name="Orsini L."/>
        </authorList>
    </citation>
    <scope>NUCLEOTIDE SEQUENCE [LARGE SCALE GENOMIC DNA]</scope>
    <source>
        <strain evidence="1">LRV0_1</strain>
    </source>
</reference>